<dbReference type="EMBL" id="PUHY01000015">
    <property type="protein sequence ID" value="PQO29780.1"/>
    <property type="molecule type" value="Genomic_DNA"/>
</dbReference>
<dbReference type="AlphaFoldDB" id="A0A2S8FCC9"/>
<keyword evidence="6 12" id="KW-0067">ATP-binding</keyword>
<dbReference type="InterPro" id="IPR039421">
    <property type="entry name" value="Type_1_exporter"/>
</dbReference>
<dbReference type="InterPro" id="IPR017871">
    <property type="entry name" value="ABC_transporter-like_CS"/>
</dbReference>
<sequence>MPLSAVLESFGIALLLPLLQAMGGESDQSSNASNILGIFEWAGISTEPYILLSIIGIVFATKACIKFASEGLLNFYTAKLMLRLKSRCIAGYSNMDHAAFASRNTGHYINIITTQIQRLAKSFGFTMHMAVHFISSLVFLAAAAAINWKFALVAVLGGLAITFPLQALNAKVRKISRETASEMSLLNKQLVQVIQTLKYLIATNRTERFLELIHSSCHRLFQHQYRTGLAHAFVSSIREPLSVLLVILLVTLQVYFFNQGLAPALVALLLLHRTTQAFMMTMGEYQKSMELSGSAELVHQEISLYTSNQEPRGDEIQPDFQASIEFKDVTFAYDPHEASTLSNITLTIPKNHTIALVGRSGAGKSTLADLVSLLIRPDTGSILIDGQDTRNIDPLTWRRQLGYVCQDTVIFDDTIAANICLDDHLYHHDDRCRERVHEAARQAFAADFINSLPMKYGTVVGDRGVRLSGGQRQRLFIARELYNSPNLLILDEATSALDGEAEMAIRESLELLHHTVTVIVIAHRLATIKHADYIYVLDNGKIAEEGPYEALCGEQESIFRSMLETQSL</sequence>
<keyword evidence="2" id="KW-0813">Transport</keyword>
<dbReference type="GO" id="GO:0034040">
    <property type="term" value="F:ATPase-coupled lipid transmembrane transporter activity"/>
    <property type="evidence" value="ECO:0007669"/>
    <property type="project" value="TreeGrafter"/>
</dbReference>
<evidence type="ECO:0000313" key="12">
    <source>
        <dbReference type="EMBL" id="PQO29780.1"/>
    </source>
</evidence>
<evidence type="ECO:0000256" key="8">
    <source>
        <dbReference type="ARBA" id="ARBA00023136"/>
    </source>
</evidence>
<feature type="transmembrane region" description="Helical" evidence="9">
    <location>
        <begin position="243"/>
        <end position="271"/>
    </location>
</feature>
<comment type="caution">
    <text evidence="12">The sequence shown here is derived from an EMBL/GenBank/DDBJ whole genome shotgun (WGS) entry which is preliminary data.</text>
</comment>
<dbReference type="SMART" id="SM00382">
    <property type="entry name" value="AAA"/>
    <property type="match status" value="1"/>
</dbReference>
<feature type="transmembrane region" description="Helical" evidence="9">
    <location>
        <begin position="150"/>
        <end position="168"/>
    </location>
</feature>
<name>A0A2S8FCC9_9BACT</name>
<dbReference type="GO" id="GO:0016887">
    <property type="term" value="F:ATP hydrolysis activity"/>
    <property type="evidence" value="ECO:0007669"/>
    <property type="project" value="InterPro"/>
</dbReference>
<dbReference type="PROSITE" id="PS50893">
    <property type="entry name" value="ABC_TRANSPORTER_2"/>
    <property type="match status" value="1"/>
</dbReference>
<dbReference type="Gene3D" id="3.40.50.300">
    <property type="entry name" value="P-loop containing nucleotide triphosphate hydrolases"/>
    <property type="match status" value="1"/>
</dbReference>
<dbReference type="Pfam" id="PF00005">
    <property type="entry name" value="ABC_tran"/>
    <property type="match status" value="1"/>
</dbReference>
<feature type="domain" description="ABC transmembrane type-1" evidence="11">
    <location>
        <begin position="3"/>
        <end position="290"/>
    </location>
</feature>
<dbReference type="PROSITE" id="PS00211">
    <property type="entry name" value="ABC_TRANSPORTER_1"/>
    <property type="match status" value="1"/>
</dbReference>
<evidence type="ECO:0000256" key="7">
    <source>
        <dbReference type="ARBA" id="ARBA00022989"/>
    </source>
</evidence>
<feature type="domain" description="ABC transporter" evidence="10">
    <location>
        <begin position="324"/>
        <end position="564"/>
    </location>
</feature>
<comment type="subcellular location">
    <subcellularLocation>
        <location evidence="1">Cell membrane</location>
        <topology evidence="1">Multi-pass membrane protein</topology>
    </subcellularLocation>
</comment>
<evidence type="ECO:0000256" key="3">
    <source>
        <dbReference type="ARBA" id="ARBA00022475"/>
    </source>
</evidence>
<keyword evidence="5" id="KW-0547">Nucleotide-binding</keyword>
<dbReference type="InterPro" id="IPR011527">
    <property type="entry name" value="ABC1_TM_dom"/>
</dbReference>
<evidence type="ECO:0000259" key="10">
    <source>
        <dbReference type="PROSITE" id="PS50893"/>
    </source>
</evidence>
<dbReference type="SUPFAM" id="SSF52540">
    <property type="entry name" value="P-loop containing nucleoside triphosphate hydrolases"/>
    <property type="match status" value="1"/>
</dbReference>
<evidence type="ECO:0000256" key="2">
    <source>
        <dbReference type="ARBA" id="ARBA00022448"/>
    </source>
</evidence>
<dbReference type="GO" id="GO:0005886">
    <property type="term" value="C:plasma membrane"/>
    <property type="evidence" value="ECO:0007669"/>
    <property type="project" value="UniProtKB-SubCell"/>
</dbReference>
<dbReference type="InterPro" id="IPR003439">
    <property type="entry name" value="ABC_transporter-like_ATP-bd"/>
</dbReference>
<dbReference type="Proteomes" id="UP000238322">
    <property type="component" value="Unassembled WGS sequence"/>
</dbReference>
<dbReference type="GO" id="GO:0005524">
    <property type="term" value="F:ATP binding"/>
    <property type="evidence" value="ECO:0007669"/>
    <property type="project" value="UniProtKB-KW"/>
</dbReference>
<dbReference type="InterPro" id="IPR036640">
    <property type="entry name" value="ABC1_TM_sf"/>
</dbReference>
<dbReference type="InterPro" id="IPR003593">
    <property type="entry name" value="AAA+_ATPase"/>
</dbReference>
<evidence type="ECO:0000256" key="6">
    <source>
        <dbReference type="ARBA" id="ARBA00022840"/>
    </source>
</evidence>
<dbReference type="Pfam" id="PF00664">
    <property type="entry name" value="ABC_membrane"/>
    <property type="match status" value="1"/>
</dbReference>
<dbReference type="Gene3D" id="1.20.1560.10">
    <property type="entry name" value="ABC transporter type 1, transmembrane domain"/>
    <property type="match status" value="1"/>
</dbReference>
<feature type="transmembrane region" description="Helical" evidence="9">
    <location>
        <begin position="125"/>
        <end position="144"/>
    </location>
</feature>
<proteinExistence type="predicted"/>
<dbReference type="FunFam" id="3.40.50.300:FF:000299">
    <property type="entry name" value="ABC transporter ATP-binding protein/permease"/>
    <property type="match status" value="1"/>
</dbReference>
<evidence type="ECO:0000256" key="1">
    <source>
        <dbReference type="ARBA" id="ARBA00004651"/>
    </source>
</evidence>
<dbReference type="GO" id="GO:0140359">
    <property type="term" value="F:ABC-type transporter activity"/>
    <property type="evidence" value="ECO:0007669"/>
    <property type="project" value="InterPro"/>
</dbReference>
<keyword evidence="4 9" id="KW-0812">Transmembrane</keyword>
<evidence type="ECO:0000259" key="11">
    <source>
        <dbReference type="PROSITE" id="PS50929"/>
    </source>
</evidence>
<dbReference type="SUPFAM" id="SSF90123">
    <property type="entry name" value="ABC transporter transmembrane region"/>
    <property type="match status" value="1"/>
</dbReference>
<dbReference type="PROSITE" id="PS50929">
    <property type="entry name" value="ABC_TM1F"/>
    <property type="match status" value="1"/>
</dbReference>
<dbReference type="PANTHER" id="PTHR24221:SF654">
    <property type="entry name" value="ATP-BINDING CASSETTE SUB-FAMILY B MEMBER 6"/>
    <property type="match status" value="1"/>
</dbReference>
<keyword evidence="7 9" id="KW-1133">Transmembrane helix</keyword>
<evidence type="ECO:0000313" key="13">
    <source>
        <dbReference type="Proteomes" id="UP000238322"/>
    </source>
</evidence>
<dbReference type="InterPro" id="IPR027417">
    <property type="entry name" value="P-loop_NTPase"/>
</dbReference>
<evidence type="ECO:0000256" key="5">
    <source>
        <dbReference type="ARBA" id="ARBA00022741"/>
    </source>
</evidence>
<organism evidence="12 13">
    <name type="scientific">Blastopirellula marina</name>
    <dbReference type="NCBI Taxonomy" id="124"/>
    <lineage>
        <taxon>Bacteria</taxon>
        <taxon>Pseudomonadati</taxon>
        <taxon>Planctomycetota</taxon>
        <taxon>Planctomycetia</taxon>
        <taxon>Pirellulales</taxon>
        <taxon>Pirellulaceae</taxon>
        <taxon>Blastopirellula</taxon>
    </lineage>
</organism>
<dbReference type="PANTHER" id="PTHR24221">
    <property type="entry name" value="ATP-BINDING CASSETTE SUB-FAMILY B"/>
    <property type="match status" value="1"/>
</dbReference>
<accession>A0A2S8FCC9</accession>
<evidence type="ECO:0000256" key="9">
    <source>
        <dbReference type="SAM" id="Phobius"/>
    </source>
</evidence>
<reference evidence="12 13" key="1">
    <citation type="submission" date="2018-02" db="EMBL/GenBank/DDBJ databases">
        <title>Comparative genomes isolates from brazilian mangrove.</title>
        <authorList>
            <person name="Araujo J.E."/>
            <person name="Taketani R.G."/>
            <person name="Silva M.C.P."/>
            <person name="Loureco M.V."/>
            <person name="Andreote F.D."/>
        </authorList>
    </citation>
    <scope>NUCLEOTIDE SEQUENCE [LARGE SCALE GENOMIC DNA]</scope>
    <source>
        <strain evidence="12 13">Hex-1 MGV</strain>
    </source>
</reference>
<gene>
    <name evidence="12" type="ORF">C5Y83_27445</name>
</gene>
<evidence type="ECO:0000256" key="4">
    <source>
        <dbReference type="ARBA" id="ARBA00022692"/>
    </source>
</evidence>
<keyword evidence="8 9" id="KW-0472">Membrane</keyword>
<keyword evidence="3" id="KW-1003">Cell membrane</keyword>
<protein>
    <submittedName>
        <fullName evidence="12">ABC transporter ATP-binding protein</fullName>
    </submittedName>
</protein>